<name>A0A317E7V7_9PROT</name>
<accession>A0A317E7V7</accession>
<keyword evidence="3" id="KW-0143">Chaperone</keyword>
<dbReference type="Gene3D" id="1.10.3580.10">
    <property type="entry name" value="ATP12 ATPase"/>
    <property type="match status" value="1"/>
</dbReference>
<dbReference type="SUPFAM" id="SSF160909">
    <property type="entry name" value="ATP12-like"/>
    <property type="match status" value="1"/>
</dbReference>
<evidence type="ECO:0000256" key="3">
    <source>
        <dbReference type="ARBA" id="ARBA00023186"/>
    </source>
</evidence>
<organism evidence="4 5">
    <name type="scientific">Zavarzinia aquatilis</name>
    <dbReference type="NCBI Taxonomy" id="2211142"/>
    <lineage>
        <taxon>Bacteria</taxon>
        <taxon>Pseudomonadati</taxon>
        <taxon>Pseudomonadota</taxon>
        <taxon>Alphaproteobacteria</taxon>
        <taxon>Rhodospirillales</taxon>
        <taxon>Zavarziniaceae</taxon>
        <taxon>Zavarzinia</taxon>
    </lineage>
</organism>
<dbReference type="Pfam" id="PF07542">
    <property type="entry name" value="ATP12"/>
    <property type="match status" value="1"/>
</dbReference>
<sequence length="232" mass="25239">MKRFWKQAAAQAVASGGYTVALDGKPMRTPAKRPLIMASLALAEAVAAEWSAQPADFNPETMALTRFANTAVDRVPDLRAEVIEEMANWAGTDLVSYRADEPPELAARQGAAWDPWIDWLRRRFDVDLKVTAGLMPIAQAPETVGRMAMVLAARSDAELAALHTLVGILGSLVLALAVAEGELPLDEAWRASRIDEDHQIEKWGEDAEAAARAVQLHADLGHAHRFLTLSRA</sequence>
<dbReference type="Gene3D" id="3.30.2180.10">
    <property type="entry name" value="ATP12-like"/>
    <property type="match status" value="1"/>
</dbReference>
<protein>
    <submittedName>
        <fullName evidence="4">ATPase</fullName>
    </submittedName>
</protein>
<dbReference type="InterPro" id="IPR011419">
    <property type="entry name" value="ATP12_ATP_synth-F1-assembly"/>
</dbReference>
<dbReference type="InterPro" id="IPR042272">
    <property type="entry name" value="ATP12_ATP_synth-F1-assembly_N"/>
</dbReference>
<dbReference type="PANTHER" id="PTHR21013:SF10">
    <property type="entry name" value="ATP SYNTHASE MITOCHONDRIAL F1 COMPLEX ASSEMBLY FACTOR 2"/>
    <property type="match status" value="1"/>
</dbReference>
<dbReference type="AlphaFoldDB" id="A0A317E7V7"/>
<evidence type="ECO:0000256" key="1">
    <source>
        <dbReference type="ARBA" id="ARBA00008231"/>
    </source>
</evidence>
<dbReference type="EMBL" id="QGLE01000008">
    <property type="protein sequence ID" value="PWR21185.1"/>
    <property type="molecule type" value="Genomic_DNA"/>
</dbReference>
<evidence type="ECO:0000313" key="5">
    <source>
        <dbReference type="Proteomes" id="UP000245461"/>
    </source>
</evidence>
<keyword evidence="5" id="KW-1185">Reference proteome</keyword>
<dbReference type="GO" id="GO:0043461">
    <property type="term" value="P:proton-transporting ATP synthase complex assembly"/>
    <property type="evidence" value="ECO:0007669"/>
    <property type="project" value="InterPro"/>
</dbReference>
<dbReference type="InterPro" id="IPR023335">
    <property type="entry name" value="ATP12_ortho_dom_sf"/>
</dbReference>
<dbReference type="PANTHER" id="PTHR21013">
    <property type="entry name" value="ATP SYNTHASE MITOCHONDRIAL F1 COMPLEX ASSEMBLY FACTOR 2/ATP12 PROTEIN, MITOCHONDRIAL PRECURSOR"/>
    <property type="match status" value="1"/>
</dbReference>
<keyword evidence="2" id="KW-0809">Transit peptide</keyword>
<comment type="caution">
    <text evidence="4">The sequence shown here is derived from an EMBL/GenBank/DDBJ whole genome shotgun (WGS) entry which is preliminary data.</text>
</comment>
<proteinExistence type="inferred from homology"/>
<comment type="similarity">
    <text evidence="1">Belongs to the ATP12 family.</text>
</comment>
<reference evidence="4 5" key="1">
    <citation type="submission" date="2018-05" db="EMBL/GenBank/DDBJ databases">
        <title>Zavarzinia sp. HR-AS.</title>
        <authorList>
            <person name="Lee Y."/>
            <person name="Jeon C.O."/>
        </authorList>
    </citation>
    <scope>NUCLEOTIDE SEQUENCE [LARGE SCALE GENOMIC DNA]</scope>
    <source>
        <strain evidence="4 5">HR-AS</strain>
    </source>
</reference>
<dbReference type="Proteomes" id="UP000245461">
    <property type="component" value="Unassembled WGS sequence"/>
</dbReference>
<evidence type="ECO:0000256" key="2">
    <source>
        <dbReference type="ARBA" id="ARBA00022946"/>
    </source>
</evidence>
<gene>
    <name evidence="4" type="ORF">DKG74_14355</name>
</gene>
<dbReference type="RefSeq" id="WP_109906863.1">
    <property type="nucleotide sequence ID" value="NZ_QGLE01000008.1"/>
</dbReference>
<evidence type="ECO:0000313" key="4">
    <source>
        <dbReference type="EMBL" id="PWR21185.1"/>
    </source>
</evidence>
<dbReference type="OrthoDB" id="9797825at2"/>